<dbReference type="Pfam" id="PF11932">
    <property type="entry name" value="DUF3450"/>
    <property type="match status" value="1"/>
</dbReference>
<proteinExistence type="predicted"/>
<evidence type="ECO:0000313" key="3">
    <source>
        <dbReference type="EMBL" id="MCJ2375876.1"/>
    </source>
</evidence>
<evidence type="ECO:0000256" key="1">
    <source>
        <dbReference type="SAM" id="Coils"/>
    </source>
</evidence>
<dbReference type="AlphaFoldDB" id="A0A9X1W9B5"/>
<gene>
    <name evidence="3" type="ORF">LNL84_03420</name>
</gene>
<dbReference type="PIRSF" id="PIRSF028069">
    <property type="entry name" value="UCP028069"/>
    <property type="match status" value="1"/>
</dbReference>
<dbReference type="Proteomes" id="UP001139488">
    <property type="component" value="Unassembled WGS sequence"/>
</dbReference>
<accession>A0A9X1W9B5</accession>
<keyword evidence="1" id="KW-0175">Coiled coil</keyword>
<keyword evidence="2" id="KW-0732">Signal</keyword>
<reference evidence="3" key="1">
    <citation type="submission" date="2021-11" db="EMBL/GenBank/DDBJ databases">
        <title>Vibrio ZSDE26 sp. nov. and Vibrio ZSDZ34 sp. nov., isolated from coastal seawater in Qingdao.</title>
        <authorList>
            <person name="Zhang P."/>
        </authorList>
    </citation>
    <scope>NUCLEOTIDE SEQUENCE</scope>
    <source>
        <strain evidence="3">ZSDZ34</strain>
    </source>
</reference>
<feature type="coiled-coil region" evidence="1">
    <location>
        <begin position="92"/>
        <end position="119"/>
    </location>
</feature>
<protein>
    <submittedName>
        <fullName evidence="3">DUF3450 domain-containing protein</fullName>
    </submittedName>
</protein>
<evidence type="ECO:0000256" key="2">
    <source>
        <dbReference type="SAM" id="SignalP"/>
    </source>
</evidence>
<feature type="chain" id="PRO_5040855881" evidence="2">
    <location>
        <begin position="31"/>
        <end position="276"/>
    </location>
</feature>
<feature type="signal peptide" evidence="2">
    <location>
        <begin position="1"/>
        <end position="30"/>
    </location>
</feature>
<sequence length="276" mass="30791">MTGNRTNAVDAIKISTLMACLYLSISTAAADTTSTPKRPIGDAAQSVHIDAQTIGRSAKSQARINKISDKTFELKSDIAMLEQEVANLEVYQKHLQAVVANQEQEMASINKQLEQISDTRQGVVPLMYQMLAGLEEHIKHDKPIRITARLARLEELKSLMPQADVSDAEKYRRILEAYQIEMDYGIKLGSYRSRIDVGSEIEAEQLHLGRLSLVARSLDRNQYWSWDSNQNRWIETDAALAPQIDKAFAIANKQATPSLLELPVSLTPATDIKDPS</sequence>
<dbReference type="EMBL" id="JAJNNZ010000002">
    <property type="protein sequence ID" value="MCJ2375876.1"/>
    <property type="molecule type" value="Genomic_DNA"/>
</dbReference>
<name>A0A9X1W9B5_9VIBR</name>
<organism evidence="3 4">
    <name type="scientific">Vibrio gelatinilyticus</name>
    <dbReference type="NCBI Taxonomy" id="2893468"/>
    <lineage>
        <taxon>Bacteria</taxon>
        <taxon>Pseudomonadati</taxon>
        <taxon>Pseudomonadota</taxon>
        <taxon>Gammaproteobacteria</taxon>
        <taxon>Vibrionales</taxon>
        <taxon>Vibrionaceae</taxon>
        <taxon>Vibrio</taxon>
    </lineage>
</organism>
<keyword evidence="4" id="KW-1185">Reference proteome</keyword>
<comment type="caution">
    <text evidence="3">The sequence shown here is derived from an EMBL/GenBank/DDBJ whole genome shotgun (WGS) entry which is preliminary data.</text>
</comment>
<evidence type="ECO:0000313" key="4">
    <source>
        <dbReference type="Proteomes" id="UP001139488"/>
    </source>
</evidence>
<dbReference type="InterPro" id="IPR016866">
    <property type="entry name" value="UCP028069"/>
</dbReference>